<name>A0A8D5ZJ14_9CREN</name>
<dbReference type="EMBL" id="AP024597">
    <property type="protein sequence ID" value="BCU69752.1"/>
    <property type="molecule type" value="Genomic_DNA"/>
</dbReference>
<keyword evidence="3" id="KW-1185">Reference proteome</keyword>
<dbReference type="Proteomes" id="UP000825123">
    <property type="component" value="Chromosome"/>
</dbReference>
<dbReference type="SMART" id="SM00748">
    <property type="entry name" value="HEPN"/>
    <property type="match status" value="1"/>
</dbReference>
<feature type="domain" description="HEPN" evidence="1">
    <location>
        <begin position="40"/>
        <end position="150"/>
    </location>
</feature>
<dbReference type="AlphaFoldDB" id="A0A8D5ZJ14"/>
<sequence length="164" mass="18960">MSVGECNSPRRYSSAYRNGPYSVDFNKGGRKKVVMVDFLRTNAKQFLEQAKFSMQRGFYNLVLFNVEQSVQLNLKYLLYLSSGDFPKTHRLSDLFRLIKAVDDPCGVYTFYEGNKDFLTVIELSYISSRYLPQSFSEEDAEKALKLGEEFDKLVEGCVKSTKRY</sequence>
<dbReference type="Pfam" id="PF05168">
    <property type="entry name" value="HEPN"/>
    <property type="match status" value="1"/>
</dbReference>
<organism evidence="2 3">
    <name type="scientific">Stygiolobus caldivivus</name>
    <dbReference type="NCBI Taxonomy" id="2824673"/>
    <lineage>
        <taxon>Archaea</taxon>
        <taxon>Thermoproteota</taxon>
        <taxon>Thermoprotei</taxon>
        <taxon>Sulfolobales</taxon>
        <taxon>Sulfolobaceae</taxon>
        <taxon>Stygiolobus</taxon>
    </lineage>
</organism>
<dbReference type="Gene3D" id="1.20.120.330">
    <property type="entry name" value="Nucleotidyltransferases domain 2"/>
    <property type="match status" value="1"/>
</dbReference>
<dbReference type="GeneID" id="66162792"/>
<dbReference type="SUPFAM" id="SSF81593">
    <property type="entry name" value="Nucleotidyltransferase substrate binding subunit/domain"/>
    <property type="match status" value="1"/>
</dbReference>
<protein>
    <recommendedName>
        <fullName evidence="1">HEPN domain-containing protein</fullName>
    </recommendedName>
</protein>
<evidence type="ECO:0000313" key="2">
    <source>
        <dbReference type="EMBL" id="BCU69752.1"/>
    </source>
</evidence>
<dbReference type="PROSITE" id="PS50910">
    <property type="entry name" value="HEPN"/>
    <property type="match status" value="1"/>
</dbReference>
<reference evidence="2 3" key="1">
    <citation type="submission" date="2021-04" db="EMBL/GenBank/DDBJ databases">
        <title>Complete genome sequence of Stygiolobus sp. KN-1.</title>
        <authorList>
            <person name="Nakamura K."/>
            <person name="Sakai H."/>
            <person name="Kurosawa N."/>
        </authorList>
    </citation>
    <scope>NUCLEOTIDE SEQUENCE [LARGE SCALE GENOMIC DNA]</scope>
    <source>
        <strain evidence="2 3">KN-1</strain>
    </source>
</reference>
<dbReference type="RefSeq" id="WP_225905788.1">
    <property type="nucleotide sequence ID" value="NZ_AP024597.1"/>
</dbReference>
<proteinExistence type="predicted"/>
<dbReference type="KEGG" id="csty:KN1_10490"/>
<evidence type="ECO:0000313" key="3">
    <source>
        <dbReference type="Proteomes" id="UP000825123"/>
    </source>
</evidence>
<evidence type="ECO:0000259" key="1">
    <source>
        <dbReference type="PROSITE" id="PS50910"/>
    </source>
</evidence>
<accession>A0A8D5ZJ14</accession>
<gene>
    <name evidence="2" type="ORF">KN1_10490</name>
</gene>
<dbReference type="InterPro" id="IPR007842">
    <property type="entry name" value="HEPN_dom"/>
</dbReference>